<dbReference type="RefSeq" id="WP_013549001.1">
    <property type="nucleotide sequence ID" value="NC_014934.1"/>
</dbReference>
<organism evidence="1 2">
    <name type="scientific">Cellulophaga algicola (strain DSM 14237 / IC166 / ACAM 630)</name>
    <dbReference type="NCBI Taxonomy" id="688270"/>
    <lineage>
        <taxon>Bacteria</taxon>
        <taxon>Pseudomonadati</taxon>
        <taxon>Bacteroidota</taxon>
        <taxon>Flavobacteriia</taxon>
        <taxon>Flavobacteriales</taxon>
        <taxon>Flavobacteriaceae</taxon>
        <taxon>Cellulophaga</taxon>
    </lineage>
</organism>
<gene>
    <name evidence="1" type="ordered locus">Celal_0149</name>
</gene>
<keyword evidence="2" id="KW-1185">Reference proteome</keyword>
<dbReference type="eggNOG" id="ENOG502ZBSC">
    <property type="taxonomic scope" value="Bacteria"/>
</dbReference>
<dbReference type="AlphaFoldDB" id="E6X753"/>
<evidence type="ECO:0000313" key="1">
    <source>
        <dbReference type="EMBL" id="ADV47502.1"/>
    </source>
</evidence>
<dbReference type="STRING" id="688270.Celal_0149"/>
<accession>E6X753</accession>
<protein>
    <submittedName>
        <fullName evidence="1">Uncharacterized protein</fullName>
    </submittedName>
</protein>
<name>E6X753_CELAD</name>
<dbReference type="KEGG" id="cao:Celal_0149"/>
<dbReference type="OrthoDB" id="1048413at2"/>
<dbReference type="HOGENOM" id="CLU_1227794_0_0_10"/>
<sequence>MKKALRTASILLIMTTLFWNCKSEKAISETEFEQAVFYEIFPEIIDAIYVDIRKVPPPPPPPDFLEKRGYDVKSNHRKAYDLWEKSDENQNRNNAWVKKKDSLHLDASPTYLIIYDTIAQFEEGDVQELKKHFKHQNIVLPSKAIALNHGYTIDLKQLKTNHENLKFKYQSEFPNGREFWRTQYNFHTSGLLGFNRILFDTTKTYGVLNGSFGLEFSNTVGFRIFIKKTDNGLWTIDEVIETWAS</sequence>
<dbReference type="Proteomes" id="UP000008634">
    <property type="component" value="Chromosome"/>
</dbReference>
<evidence type="ECO:0000313" key="2">
    <source>
        <dbReference type="Proteomes" id="UP000008634"/>
    </source>
</evidence>
<reference evidence="1 2" key="1">
    <citation type="journal article" date="2010" name="Stand. Genomic Sci.">
        <title>Complete genome sequence of Cellulophaga algicola type strain (IC166).</title>
        <authorList>
            <person name="Abt B."/>
            <person name="Lu M."/>
            <person name="Misra M."/>
            <person name="Han C."/>
            <person name="Nolan M."/>
            <person name="Lucas S."/>
            <person name="Hammon N."/>
            <person name="Deshpande S."/>
            <person name="Cheng J.F."/>
            <person name="Tapia R."/>
            <person name="Goodwin L."/>
            <person name="Pitluck S."/>
            <person name="Liolios K."/>
            <person name="Pagani I."/>
            <person name="Ivanova N."/>
            <person name="Mavromatis K."/>
            <person name="Ovchinikova G."/>
            <person name="Pati A."/>
            <person name="Chen A."/>
            <person name="Palaniappan K."/>
            <person name="Land M."/>
            <person name="Hauser L."/>
            <person name="Chang Y.J."/>
            <person name="Jeffries C.D."/>
            <person name="Detter J.C."/>
            <person name="Brambilla E."/>
            <person name="Rohde M."/>
            <person name="Tindall B.J."/>
            <person name="Goker M."/>
            <person name="Woyke T."/>
            <person name="Bristow J."/>
            <person name="Eisen J.A."/>
            <person name="Markowitz V."/>
            <person name="Hugenholtz P."/>
            <person name="Kyrpides N.C."/>
            <person name="Klenk H.P."/>
            <person name="Lapidus A."/>
        </authorList>
    </citation>
    <scope>NUCLEOTIDE SEQUENCE [LARGE SCALE GENOMIC DNA]</scope>
    <source>
        <strain evidence="2">DSM 14237 / IC166 / ACAM 630</strain>
    </source>
</reference>
<proteinExistence type="predicted"/>
<dbReference type="EMBL" id="CP002453">
    <property type="protein sequence ID" value="ADV47502.1"/>
    <property type="molecule type" value="Genomic_DNA"/>
</dbReference>